<evidence type="ECO:0000256" key="1">
    <source>
        <dbReference type="ARBA" id="ARBA00023015"/>
    </source>
</evidence>
<dbReference type="GO" id="GO:0005634">
    <property type="term" value="C:nucleus"/>
    <property type="evidence" value="ECO:0007669"/>
    <property type="project" value="TreeGrafter"/>
</dbReference>
<feature type="domain" description="BHLH" evidence="5">
    <location>
        <begin position="43"/>
        <end position="97"/>
    </location>
</feature>
<dbReference type="AlphaFoldDB" id="A0A4W5PYD5"/>
<dbReference type="GO" id="GO:0061564">
    <property type="term" value="P:axon development"/>
    <property type="evidence" value="ECO:0007669"/>
    <property type="project" value="TreeGrafter"/>
</dbReference>
<reference evidence="6" key="3">
    <citation type="submission" date="2025-09" db="UniProtKB">
        <authorList>
            <consortium name="Ensembl"/>
        </authorList>
    </citation>
    <scope>IDENTIFICATION</scope>
</reference>
<name>A0A4W5PYD5_9TELE</name>
<dbReference type="Gene3D" id="4.10.280.10">
    <property type="entry name" value="Helix-loop-helix DNA-binding domain"/>
    <property type="match status" value="1"/>
</dbReference>
<dbReference type="GO" id="GO:0000981">
    <property type="term" value="F:DNA-binding transcription factor activity, RNA polymerase II-specific"/>
    <property type="evidence" value="ECO:0007669"/>
    <property type="project" value="TreeGrafter"/>
</dbReference>
<dbReference type="Proteomes" id="UP000314982">
    <property type="component" value="Unassembled WGS sequence"/>
</dbReference>
<dbReference type="PANTHER" id="PTHR19290:SF161">
    <property type="entry name" value="BHLH TRANSCRIPTION FACTOR 3"/>
    <property type="match status" value="1"/>
</dbReference>
<keyword evidence="7" id="KW-1185">Reference proteome</keyword>
<proteinExistence type="predicted"/>
<evidence type="ECO:0000313" key="7">
    <source>
        <dbReference type="Proteomes" id="UP000314982"/>
    </source>
</evidence>
<dbReference type="GO" id="GO:0045944">
    <property type="term" value="P:positive regulation of transcription by RNA polymerase II"/>
    <property type="evidence" value="ECO:0007669"/>
    <property type="project" value="TreeGrafter"/>
</dbReference>
<evidence type="ECO:0000313" key="6">
    <source>
        <dbReference type="Ensembl" id="ENSHHUP00000067173.1"/>
    </source>
</evidence>
<evidence type="ECO:0000259" key="5">
    <source>
        <dbReference type="PROSITE" id="PS50888"/>
    </source>
</evidence>
<keyword evidence="4" id="KW-0539">Nucleus</keyword>
<dbReference type="GeneTree" id="ENSGT00940000166262"/>
<dbReference type="PANTHER" id="PTHR19290">
    <property type="entry name" value="BASIC HELIX-LOOP-HELIX PROTEIN NEUROGENIN-RELATED"/>
    <property type="match status" value="1"/>
</dbReference>
<dbReference type="SUPFAM" id="SSF47459">
    <property type="entry name" value="HLH, helix-loop-helix DNA-binding domain"/>
    <property type="match status" value="1"/>
</dbReference>
<keyword evidence="1" id="KW-0805">Transcription regulation</keyword>
<dbReference type="PROSITE" id="PS50888">
    <property type="entry name" value="BHLH"/>
    <property type="match status" value="1"/>
</dbReference>
<dbReference type="CDD" id="cd19725">
    <property type="entry name" value="bHLH_TS_OLIG2_like"/>
    <property type="match status" value="1"/>
</dbReference>
<reference evidence="7" key="1">
    <citation type="submission" date="2018-06" db="EMBL/GenBank/DDBJ databases">
        <title>Genome assembly of Danube salmon.</title>
        <authorList>
            <person name="Macqueen D.J."/>
            <person name="Gundappa M.K."/>
        </authorList>
    </citation>
    <scope>NUCLEOTIDE SEQUENCE [LARGE SCALE GENOMIC DNA]</scope>
</reference>
<dbReference type="SMART" id="SM00353">
    <property type="entry name" value="HLH"/>
    <property type="match status" value="1"/>
</dbReference>
<dbReference type="FunFam" id="4.10.280.10:FF:000031">
    <property type="entry name" value="Oligodendrocyte transcription factor 3"/>
    <property type="match status" value="1"/>
</dbReference>
<evidence type="ECO:0000256" key="4">
    <source>
        <dbReference type="ARBA" id="ARBA00023242"/>
    </source>
</evidence>
<dbReference type="Pfam" id="PF00010">
    <property type="entry name" value="HLH"/>
    <property type="match status" value="1"/>
</dbReference>
<dbReference type="InterPro" id="IPR036638">
    <property type="entry name" value="HLH_DNA-bd_sf"/>
</dbReference>
<dbReference type="GO" id="GO:0007423">
    <property type="term" value="P:sensory organ development"/>
    <property type="evidence" value="ECO:0007669"/>
    <property type="project" value="TreeGrafter"/>
</dbReference>
<dbReference type="STRING" id="62062.ENSHHUP00000067173"/>
<dbReference type="GO" id="GO:0046983">
    <property type="term" value="F:protein dimerization activity"/>
    <property type="evidence" value="ECO:0007669"/>
    <property type="project" value="InterPro"/>
</dbReference>
<evidence type="ECO:0000256" key="3">
    <source>
        <dbReference type="ARBA" id="ARBA00023163"/>
    </source>
</evidence>
<dbReference type="Ensembl" id="ENSHHUT00000069435.1">
    <property type="protein sequence ID" value="ENSHHUP00000067173.1"/>
    <property type="gene ID" value="ENSHHUG00000039613.1"/>
</dbReference>
<dbReference type="InterPro" id="IPR050359">
    <property type="entry name" value="bHLH_transcription_factors"/>
</dbReference>
<reference evidence="6" key="2">
    <citation type="submission" date="2025-08" db="UniProtKB">
        <authorList>
            <consortium name="Ensembl"/>
        </authorList>
    </citation>
    <scope>IDENTIFICATION</scope>
</reference>
<dbReference type="InterPro" id="IPR011598">
    <property type="entry name" value="bHLH_dom"/>
</dbReference>
<accession>A0A4W5PYD5</accession>
<keyword evidence="2" id="KW-0238">DNA-binding</keyword>
<sequence length="142" mass="15772">MFQAYCQEEGAARAAGQGRADCCAGGGKSKTRADLKEGDDVQDLRLKVNGRERKRMHDLNQALDGLREVMPYAQGPSVRKLSKISTLLLARNYILMLSSSLEEMKKLVGDTGSLRTCTYFVYSVSFIEYAAAIFLNDMPCLY</sequence>
<evidence type="ECO:0000256" key="2">
    <source>
        <dbReference type="ARBA" id="ARBA00023125"/>
    </source>
</evidence>
<keyword evidence="3" id="KW-0804">Transcription</keyword>
<protein>
    <submittedName>
        <fullName evidence="6">Oligodendrocyte transcription factor 4</fullName>
    </submittedName>
</protein>
<organism evidence="6 7">
    <name type="scientific">Hucho hucho</name>
    <name type="common">huchen</name>
    <dbReference type="NCBI Taxonomy" id="62062"/>
    <lineage>
        <taxon>Eukaryota</taxon>
        <taxon>Metazoa</taxon>
        <taxon>Chordata</taxon>
        <taxon>Craniata</taxon>
        <taxon>Vertebrata</taxon>
        <taxon>Euteleostomi</taxon>
        <taxon>Actinopterygii</taxon>
        <taxon>Neopterygii</taxon>
        <taxon>Teleostei</taxon>
        <taxon>Protacanthopterygii</taxon>
        <taxon>Salmoniformes</taxon>
        <taxon>Salmonidae</taxon>
        <taxon>Salmoninae</taxon>
        <taxon>Hucho</taxon>
    </lineage>
</organism>
<dbReference type="GO" id="GO:0070888">
    <property type="term" value="F:E-box binding"/>
    <property type="evidence" value="ECO:0007669"/>
    <property type="project" value="TreeGrafter"/>
</dbReference>